<evidence type="ECO:0000256" key="1">
    <source>
        <dbReference type="ARBA" id="ARBA00004127"/>
    </source>
</evidence>
<dbReference type="InterPro" id="IPR008217">
    <property type="entry name" value="Ccc1_fam"/>
</dbReference>
<proteinExistence type="inferred from homology"/>
<evidence type="ECO:0000256" key="4">
    <source>
        <dbReference type="ARBA" id="ARBA00022989"/>
    </source>
</evidence>
<comment type="subcellular location">
    <subcellularLocation>
        <location evidence="1">Endomembrane system</location>
        <topology evidence="1">Multi-pass membrane protein</topology>
    </subcellularLocation>
</comment>
<dbReference type="EMBL" id="JAQQWN010000004">
    <property type="protein sequence ID" value="KAK8090429.1"/>
    <property type="molecule type" value="Genomic_DNA"/>
</dbReference>
<evidence type="ECO:0000256" key="2">
    <source>
        <dbReference type="ARBA" id="ARBA00007049"/>
    </source>
</evidence>
<evidence type="ECO:0000313" key="8">
    <source>
        <dbReference type="EMBL" id="KAK8090429.1"/>
    </source>
</evidence>
<organism evidence="8 9">
    <name type="scientific">Apiospora hydei</name>
    <dbReference type="NCBI Taxonomy" id="1337664"/>
    <lineage>
        <taxon>Eukaryota</taxon>
        <taxon>Fungi</taxon>
        <taxon>Dikarya</taxon>
        <taxon>Ascomycota</taxon>
        <taxon>Pezizomycotina</taxon>
        <taxon>Sordariomycetes</taxon>
        <taxon>Xylariomycetidae</taxon>
        <taxon>Amphisphaeriales</taxon>
        <taxon>Apiosporaceae</taxon>
        <taxon>Apiospora</taxon>
    </lineage>
</organism>
<dbReference type="GeneID" id="92042765"/>
<evidence type="ECO:0000256" key="5">
    <source>
        <dbReference type="ARBA" id="ARBA00023136"/>
    </source>
</evidence>
<gene>
    <name evidence="8" type="ORF">PG997_005390</name>
</gene>
<keyword evidence="3 7" id="KW-0812">Transmembrane</keyword>
<evidence type="ECO:0000256" key="6">
    <source>
        <dbReference type="SAM" id="MobiDB-lite"/>
    </source>
</evidence>
<evidence type="ECO:0000313" key="9">
    <source>
        <dbReference type="Proteomes" id="UP001433268"/>
    </source>
</evidence>
<accession>A0ABR1X4V1</accession>
<comment type="caution">
    <text evidence="8">The sequence shown here is derived from an EMBL/GenBank/DDBJ whole genome shotgun (WGS) entry which is preliminary data.</text>
</comment>
<dbReference type="Proteomes" id="UP001433268">
    <property type="component" value="Unassembled WGS sequence"/>
</dbReference>
<keyword evidence="9" id="KW-1185">Reference proteome</keyword>
<name>A0ABR1X4V1_9PEZI</name>
<feature type="transmembrane region" description="Helical" evidence="7">
    <location>
        <begin position="226"/>
        <end position="250"/>
    </location>
</feature>
<evidence type="ECO:0000256" key="3">
    <source>
        <dbReference type="ARBA" id="ARBA00022692"/>
    </source>
</evidence>
<feature type="transmembrane region" description="Helical" evidence="7">
    <location>
        <begin position="318"/>
        <end position="339"/>
    </location>
</feature>
<feature type="transmembrane region" description="Helical" evidence="7">
    <location>
        <begin position="109"/>
        <end position="132"/>
    </location>
</feature>
<feature type="transmembrane region" description="Helical" evidence="7">
    <location>
        <begin position="78"/>
        <end position="103"/>
    </location>
</feature>
<feature type="region of interest" description="Disordered" evidence="6">
    <location>
        <begin position="137"/>
        <end position="162"/>
    </location>
</feature>
<dbReference type="Pfam" id="PF01988">
    <property type="entry name" value="VIT1"/>
    <property type="match status" value="1"/>
</dbReference>
<sequence length="349" mass="37427">MEAGNETRDPLGQETTPPSTPSASSSFPSSSRTSETPSSRSDITLTETDLDLDGRLPAAKRTTPPPRSRFRLPTLTRFLADFTLGFADGLTVPFALTAGLSSLGQTQTVLYAGLAEICAGSISMGIGGYLAAKGEQAATSTSRSDEDATDEVGGDEEKEAALSSSVDVIEDYLAPLNLRGGLRAAVEVHVRSQPDLVDALRTKARDEDDDDDVDARFGERGSSSPVMVGLSVAIGYLLGGLLPLFPYFFVRQVGDGLRWSFGVCILALFLFGFTKHYLLQDEGAQRSSTTTHRHNHRHHQQQQKKAAAARWRRVRASLWEGTQMVILGSIAAVTAVLAVKALEGLASRD</sequence>
<dbReference type="PANTHER" id="PTHR31851">
    <property type="entry name" value="FE(2+)/MN(2+) TRANSPORTER PCL1"/>
    <property type="match status" value="1"/>
</dbReference>
<keyword evidence="5 7" id="KW-0472">Membrane</keyword>
<comment type="similarity">
    <text evidence="2">Belongs to the CCC1 family.</text>
</comment>
<evidence type="ECO:0000256" key="7">
    <source>
        <dbReference type="SAM" id="Phobius"/>
    </source>
</evidence>
<feature type="compositionally biased region" description="Basic and acidic residues" evidence="6">
    <location>
        <begin position="1"/>
        <end position="11"/>
    </location>
</feature>
<dbReference type="RefSeq" id="XP_066673323.1">
    <property type="nucleotide sequence ID" value="XM_066809705.1"/>
</dbReference>
<feature type="transmembrane region" description="Helical" evidence="7">
    <location>
        <begin position="256"/>
        <end position="278"/>
    </location>
</feature>
<protein>
    <submittedName>
        <fullName evidence="8">Uncharacterized protein</fullName>
    </submittedName>
</protein>
<feature type="compositionally biased region" description="Low complexity" evidence="6">
    <location>
        <begin position="15"/>
        <end position="47"/>
    </location>
</feature>
<keyword evidence="4 7" id="KW-1133">Transmembrane helix</keyword>
<reference evidence="8 9" key="1">
    <citation type="submission" date="2023-01" db="EMBL/GenBank/DDBJ databases">
        <title>Analysis of 21 Apiospora genomes using comparative genomics revels a genus with tremendous synthesis potential of carbohydrate active enzymes and secondary metabolites.</title>
        <authorList>
            <person name="Sorensen T."/>
        </authorList>
    </citation>
    <scope>NUCLEOTIDE SEQUENCE [LARGE SCALE GENOMIC DNA]</scope>
    <source>
        <strain evidence="8 9">CBS 114990</strain>
    </source>
</reference>
<feature type="region of interest" description="Disordered" evidence="6">
    <location>
        <begin position="1"/>
        <end position="70"/>
    </location>
</feature>
<feature type="compositionally biased region" description="Acidic residues" evidence="6">
    <location>
        <begin position="147"/>
        <end position="158"/>
    </location>
</feature>